<protein>
    <submittedName>
        <fullName evidence="1">MFS transporter</fullName>
    </submittedName>
</protein>
<gene>
    <name evidence="1" type="ORF">WKI47_03340</name>
</gene>
<evidence type="ECO:0000313" key="1">
    <source>
        <dbReference type="EMBL" id="MEJ8302945.1"/>
    </source>
</evidence>
<keyword evidence="2" id="KW-1185">Reference proteome</keyword>
<proteinExistence type="predicted"/>
<dbReference type="Proteomes" id="UP001380953">
    <property type="component" value="Unassembled WGS sequence"/>
</dbReference>
<comment type="caution">
    <text evidence="1">The sequence shown here is derived from an EMBL/GenBank/DDBJ whole genome shotgun (WGS) entry which is preliminary data.</text>
</comment>
<accession>A0ACC6P7N3</accession>
<evidence type="ECO:0000313" key="2">
    <source>
        <dbReference type="Proteomes" id="UP001380953"/>
    </source>
</evidence>
<organism evidence="1 2">
    <name type="scientific">Saccharibacillus sacchari</name>
    <dbReference type="NCBI Taxonomy" id="456493"/>
    <lineage>
        <taxon>Bacteria</taxon>
        <taxon>Bacillati</taxon>
        <taxon>Bacillota</taxon>
        <taxon>Bacilli</taxon>
        <taxon>Bacillales</taxon>
        <taxon>Paenibacillaceae</taxon>
        <taxon>Saccharibacillus</taxon>
    </lineage>
</organism>
<sequence>MKMKNIYALLAIGIAAMNLRPLMTSVAPLLGKIQEELGMSGATASLLTTIPVLCMGLFAPLAAKIGDRLGIERTIWASLLLIAAMTGLRGLGSSVWLLILTAIVGGIGISLAGPLLSAFIKKMFPQRPAVISIYSASMTVGAALASSLSVPVYEQSGDHLNVALAGWAVLGVVAAVFWSGFAKRGGSSASGVRARSVLPLRNRKAFQLTLFFGLMSGMFYSITAWIAPMAVDFGYTPDQAATFLTLFTLIQIPVSLTAPSLVAKLGNPRAVLIACALFELAGIGMLLLGLPMLPAVIALGLGAGGLFPLALMLPIAEANTPEEAGGWSAMTQGGGYMIGAMGPLTIGALHDASGHFNGALTVMLLAIIAMIALQWKMTQRHNPAGEKETRSTTGVEKARETQIRSRN</sequence>
<dbReference type="EMBL" id="JBBKAR010000007">
    <property type="protein sequence ID" value="MEJ8302945.1"/>
    <property type="molecule type" value="Genomic_DNA"/>
</dbReference>
<reference evidence="1" key="1">
    <citation type="submission" date="2024-03" db="EMBL/GenBank/DDBJ databases">
        <title>Whole genome sequecning of epiphytes from Marcgravia umbellata leaves.</title>
        <authorList>
            <person name="Kumar G."/>
            <person name="Savka M.A."/>
        </authorList>
    </citation>
    <scope>NUCLEOTIDE SEQUENCE</scope>
    <source>
        <strain evidence="1">RIT_BL5</strain>
    </source>
</reference>
<name>A0ACC6P7N3_9BACL</name>